<comment type="caution">
    <text evidence="4">The sequence shown here is derived from an EMBL/GenBank/DDBJ whole genome shotgun (WGS) entry which is preliminary data.</text>
</comment>
<dbReference type="Gene3D" id="3.60.40.10">
    <property type="entry name" value="PPM-type phosphatase domain"/>
    <property type="match status" value="1"/>
</dbReference>
<dbReference type="InterPro" id="IPR001932">
    <property type="entry name" value="PPM-type_phosphatase-like_dom"/>
</dbReference>
<dbReference type="SUPFAM" id="SSF52172">
    <property type="entry name" value="CheY-like"/>
    <property type="match status" value="1"/>
</dbReference>
<dbReference type="Gene3D" id="3.40.50.2300">
    <property type="match status" value="1"/>
</dbReference>
<gene>
    <name evidence="4" type="ORF">H7B90_11885</name>
</gene>
<keyword evidence="1" id="KW-0378">Hydrolase</keyword>
<dbReference type="AlphaFoldDB" id="A0A841U1V3"/>
<dbReference type="PROSITE" id="PS50110">
    <property type="entry name" value="RESPONSE_REGULATORY"/>
    <property type="match status" value="1"/>
</dbReference>
<sequence>MNILIVDDNPMNVMVVQEMLKRSGYKDVRAAHSAEEMFRLLHSELDASRSSKVSVDLILLDLMMPNIDGIKACRMLQQDERLRDIPVIMVTAIGDSRKLAEALDAGATDYVTKPINKIELLARIRSALRLKRELDWHKERDLRMREDLDLARQVQESVLPSDLDEETFRLQAYFQASEELAGDLYAWHVFDKHRIIVAVMDAMGHGISSSLISMFSASVLKEAMRTHITPKRVVHELNRRLCQLQYENELVHYYCTGICAWIDLEHGVMEYVNAGHPPGLVIREGGAKTETMAVTCAPIGLFEQMEIKAETMSLASGDNLYLFTDGLLDLFPGDLEEKRTELAGRIAASGGREEPLQELLLQPSLDRRPDDRCIVRLEAKAKGAE</sequence>
<feature type="modified residue" description="4-aspartylphosphate" evidence="2">
    <location>
        <position position="61"/>
    </location>
</feature>
<evidence type="ECO:0000256" key="2">
    <source>
        <dbReference type="PROSITE-ProRule" id="PRU00169"/>
    </source>
</evidence>
<accession>A0A841U1V3</accession>
<dbReference type="SUPFAM" id="SSF81606">
    <property type="entry name" value="PP2C-like"/>
    <property type="match status" value="1"/>
</dbReference>
<evidence type="ECO:0000313" key="5">
    <source>
        <dbReference type="Proteomes" id="UP000553776"/>
    </source>
</evidence>
<dbReference type="PANTHER" id="PTHR43156:SF14">
    <property type="entry name" value="PHOSPHOSERINE PHOSPHATASE RSBP"/>
    <property type="match status" value="1"/>
</dbReference>
<protein>
    <submittedName>
        <fullName evidence="4">Fused response regulator/phosphatase</fullName>
    </submittedName>
</protein>
<dbReference type="PANTHER" id="PTHR43156">
    <property type="entry name" value="STAGE II SPORULATION PROTEIN E-RELATED"/>
    <property type="match status" value="1"/>
</dbReference>
<dbReference type="InterPro" id="IPR011006">
    <property type="entry name" value="CheY-like_superfamily"/>
</dbReference>
<organism evidence="4 5">
    <name type="scientific">Cohnella xylanilytica</name>
    <dbReference type="NCBI Taxonomy" id="557555"/>
    <lineage>
        <taxon>Bacteria</taxon>
        <taxon>Bacillati</taxon>
        <taxon>Bacillota</taxon>
        <taxon>Bacilli</taxon>
        <taxon>Bacillales</taxon>
        <taxon>Paenibacillaceae</taxon>
        <taxon>Cohnella</taxon>
    </lineage>
</organism>
<name>A0A841U1V3_9BACL</name>
<keyword evidence="5" id="KW-1185">Reference proteome</keyword>
<dbReference type="InterPro" id="IPR001789">
    <property type="entry name" value="Sig_transdc_resp-reg_receiver"/>
</dbReference>
<evidence type="ECO:0000313" key="4">
    <source>
        <dbReference type="EMBL" id="MBB6692101.1"/>
    </source>
</evidence>
<dbReference type="Pfam" id="PF07228">
    <property type="entry name" value="SpoIIE"/>
    <property type="match status" value="1"/>
</dbReference>
<dbReference type="EMBL" id="JACJVR010000047">
    <property type="protein sequence ID" value="MBB6692101.1"/>
    <property type="molecule type" value="Genomic_DNA"/>
</dbReference>
<dbReference type="InterPro" id="IPR036457">
    <property type="entry name" value="PPM-type-like_dom_sf"/>
</dbReference>
<proteinExistence type="predicted"/>
<keyword evidence="2" id="KW-0597">Phosphoprotein</keyword>
<dbReference type="Proteomes" id="UP000553776">
    <property type="component" value="Unassembled WGS sequence"/>
</dbReference>
<dbReference type="SMART" id="SM00331">
    <property type="entry name" value="PP2C_SIG"/>
    <property type="match status" value="1"/>
</dbReference>
<dbReference type="GO" id="GO:0000160">
    <property type="term" value="P:phosphorelay signal transduction system"/>
    <property type="evidence" value="ECO:0007669"/>
    <property type="project" value="InterPro"/>
</dbReference>
<evidence type="ECO:0000259" key="3">
    <source>
        <dbReference type="PROSITE" id="PS50110"/>
    </source>
</evidence>
<dbReference type="InterPro" id="IPR052016">
    <property type="entry name" value="Bact_Sigma-Reg"/>
</dbReference>
<evidence type="ECO:0000256" key="1">
    <source>
        <dbReference type="ARBA" id="ARBA00022801"/>
    </source>
</evidence>
<reference evidence="4 5" key="1">
    <citation type="submission" date="2020-08" db="EMBL/GenBank/DDBJ databases">
        <title>Cohnella phylogeny.</title>
        <authorList>
            <person name="Dunlap C."/>
        </authorList>
    </citation>
    <scope>NUCLEOTIDE SEQUENCE [LARGE SCALE GENOMIC DNA]</scope>
    <source>
        <strain evidence="4 5">DSM 25239</strain>
    </source>
</reference>
<dbReference type="Pfam" id="PF00072">
    <property type="entry name" value="Response_reg"/>
    <property type="match status" value="1"/>
</dbReference>
<dbReference type="RefSeq" id="WP_185136094.1">
    <property type="nucleotide sequence ID" value="NZ_BORM01000004.1"/>
</dbReference>
<feature type="domain" description="Response regulatory" evidence="3">
    <location>
        <begin position="2"/>
        <end position="128"/>
    </location>
</feature>
<dbReference type="SMART" id="SM00448">
    <property type="entry name" value="REC"/>
    <property type="match status" value="1"/>
</dbReference>
<dbReference type="GO" id="GO:0016791">
    <property type="term" value="F:phosphatase activity"/>
    <property type="evidence" value="ECO:0007669"/>
    <property type="project" value="TreeGrafter"/>
</dbReference>